<feature type="region of interest" description="Disordered" evidence="1">
    <location>
        <begin position="242"/>
        <end position="263"/>
    </location>
</feature>
<gene>
    <name evidence="2" type="ORF">TRFO_02680</name>
</gene>
<proteinExistence type="predicted"/>
<sequence length="263" mass="31332">MSDLNEYKRKYQSRFFVKKDQLKELHGDYEYVTVDYDELQLRFMKICIFEEFAKILIKNVINFYNLHENSEENLKNIFEAILKTLANISDRYSSNGNINTNPKVEKLLAYIKEIQVKIEGFQNEGKVEESLIFILRELTKIHKKFDTWLNERINFGLIAHAKISQFSNFLNMLKKHAEQTEYLIDEFRMLVFNQFPKKQNGEEEDKNENENENEEEEGENEGEISLVKQFVNSFKEIKLQELLDEYGNEQEGESETDEDSKDE</sequence>
<keyword evidence="3" id="KW-1185">Reference proteome</keyword>
<dbReference type="AlphaFoldDB" id="A0A1J4KZX9"/>
<name>A0A1J4KZX9_9EUKA</name>
<organism evidence="2 3">
    <name type="scientific">Tritrichomonas foetus</name>
    <dbReference type="NCBI Taxonomy" id="1144522"/>
    <lineage>
        <taxon>Eukaryota</taxon>
        <taxon>Metamonada</taxon>
        <taxon>Parabasalia</taxon>
        <taxon>Tritrichomonadida</taxon>
        <taxon>Tritrichomonadidae</taxon>
        <taxon>Tritrichomonas</taxon>
    </lineage>
</organism>
<reference evidence="2" key="1">
    <citation type="submission" date="2016-10" db="EMBL/GenBank/DDBJ databases">
        <authorList>
            <person name="Benchimol M."/>
            <person name="Almeida L.G."/>
            <person name="Vasconcelos A.T."/>
            <person name="Perreira-Neves A."/>
            <person name="Rosa I.A."/>
            <person name="Tasca T."/>
            <person name="Bogo M.R."/>
            <person name="de Souza W."/>
        </authorList>
    </citation>
    <scope>NUCLEOTIDE SEQUENCE [LARGE SCALE GENOMIC DNA]</scope>
    <source>
        <strain evidence="2">K</strain>
    </source>
</reference>
<dbReference type="RefSeq" id="XP_068369560.1">
    <property type="nucleotide sequence ID" value="XM_068490834.1"/>
</dbReference>
<accession>A0A1J4KZX9</accession>
<evidence type="ECO:0000313" key="2">
    <source>
        <dbReference type="EMBL" id="OHT16424.1"/>
    </source>
</evidence>
<dbReference type="Proteomes" id="UP000179807">
    <property type="component" value="Unassembled WGS sequence"/>
</dbReference>
<evidence type="ECO:0000313" key="3">
    <source>
        <dbReference type="Proteomes" id="UP000179807"/>
    </source>
</evidence>
<dbReference type="VEuPathDB" id="TrichDB:TRFO_02680"/>
<comment type="caution">
    <text evidence="2">The sequence shown here is derived from an EMBL/GenBank/DDBJ whole genome shotgun (WGS) entry which is preliminary data.</text>
</comment>
<feature type="compositionally biased region" description="Acidic residues" evidence="1">
    <location>
        <begin position="202"/>
        <end position="222"/>
    </location>
</feature>
<protein>
    <submittedName>
        <fullName evidence="2">Uncharacterized protein</fullName>
    </submittedName>
</protein>
<dbReference type="EMBL" id="MLAK01000111">
    <property type="protein sequence ID" value="OHT16424.1"/>
    <property type="molecule type" value="Genomic_DNA"/>
</dbReference>
<evidence type="ECO:0000256" key="1">
    <source>
        <dbReference type="SAM" id="MobiDB-lite"/>
    </source>
</evidence>
<feature type="region of interest" description="Disordered" evidence="1">
    <location>
        <begin position="198"/>
        <end position="224"/>
    </location>
</feature>
<dbReference type="GeneID" id="94825538"/>